<accession>A0A645ITC5</accession>
<organism evidence="1">
    <name type="scientific">bioreactor metagenome</name>
    <dbReference type="NCBI Taxonomy" id="1076179"/>
    <lineage>
        <taxon>unclassified sequences</taxon>
        <taxon>metagenomes</taxon>
        <taxon>ecological metagenomes</taxon>
    </lineage>
</organism>
<gene>
    <name evidence="1" type="ORF">SDC9_201771</name>
</gene>
<reference evidence="1" key="1">
    <citation type="submission" date="2019-08" db="EMBL/GenBank/DDBJ databases">
        <authorList>
            <person name="Kucharzyk K."/>
            <person name="Murdoch R.W."/>
            <person name="Higgins S."/>
            <person name="Loffler F."/>
        </authorList>
    </citation>
    <scope>NUCLEOTIDE SEQUENCE</scope>
</reference>
<evidence type="ECO:0000313" key="1">
    <source>
        <dbReference type="EMBL" id="MPN54102.1"/>
    </source>
</evidence>
<protein>
    <submittedName>
        <fullName evidence="1">Uncharacterized protein</fullName>
    </submittedName>
</protein>
<comment type="caution">
    <text evidence="1">The sequence shown here is derived from an EMBL/GenBank/DDBJ whole genome shotgun (WGS) entry which is preliminary data.</text>
</comment>
<sequence length="109" mass="11896">MITVASGSLTVTLEKASEPTQLRLKTFRLYHSPEEALNPRPAGDTLPFDLPVKAEGDIVLVSIELSANYYQGNENKAFHDSMVSPDGVNSYADLALQMASEIINSWAVQ</sequence>
<dbReference type="AlphaFoldDB" id="A0A645ITC5"/>
<name>A0A645ITC5_9ZZZZ</name>
<proteinExistence type="predicted"/>
<dbReference type="EMBL" id="VSSQ01122001">
    <property type="protein sequence ID" value="MPN54102.1"/>
    <property type="molecule type" value="Genomic_DNA"/>
</dbReference>